<keyword evidence="19" id="KW-0964">Secreted</keyword>
<feature type="domain" description="Plant heme peroxidase family profile" evidence="20">
    <location>
        <begin position="36"/>
        <end position="332"/>
    </location>
</feature>
<dbReference type="FunFam" id="1.10.520.10:FF:000009">
    <property type="entry name" value="Peroxidase"/>
    <property type="match status" value="1"/>
</dbReference>
<feature type="binding site" description="axial binding residue" evidence="16">
    <location>
        <position position="206"/>
    </location>
    <ligand>
        <name>heme b</name>
        <dbReference type="ChEBI" id="CHEBI:60344"/>
    </ligand>
    <ligandPart>
        <name>Fe</name>
        <dbReference type="ChEBI" id="CHEBI:18248"/>
    </ligandPart>
</feature>
<evidence type="ECO:0000259" key="20">
    <source>
        <dbReference type="PROSITE" id="PS50873"/>
    </source>
</evidence>
<dbReference type="PROSITE" id="PS00436">
    <property type="entry name" value="PEROXIDASE_2"/>
    <property type="match status" value="1"/>
</dbReference>
<feature type="binding site" evidence="16">
    <location>
        <position position="260"/>
    </location>
    <ligand>
        <name>Ca(2+)</name>
        <dbReference type="ChEBI" id="CHEBI:29108"/>
        <label>2</label>
    </ligand>
</feature>
<dbReference type="EC" id="1.11.1.7" evidence="4 19"/>
<feature type="binding site" evidence="16">
    <location>
        <position position="207"/>
    </location>
    <ligand>
        <name>Ca(2+)</name>
        <dbReference type="ChEBI" id="CHEBI:29108"/>
        <label>2</label>
    </ligand>
</feature>
<dbReference type="InterPro" id="IPR010255">
    <property type="entry name" value="Haem_peroxidase_sf"/>
</dbReference>
<dbReference type="GO" id="GO:0020037">
    <property type="term" value="F:heme binding"/>
    <property type="evidence" value="ECO:0007669"/>
    <property type="project" value="UniProtKB-UniRule"/>
</dbReference>
<evidence type="ECO:0000256" key="13">
    <source>
        <dbReference type="ARBA" id="ARBA00023180"/>
    </source>
</evidence>
<feature type="binding site" evidence="16">
    <location>
        <position position="252"/>
    </location>
    <ligand>
        <name>Ca(2+)</name>
        <dbReference type="ChEBI" id="CHEBI:29108"/>
        <label>2</label>
    </ligand>
</feature>
<dbReference type="PANTHER" id="PTHR31517:SF48">
    <property type="entry name" value="PEROXIDASE 16-RELATED"/>
    <property type="match status" value="1"/>
</dbReference>
<proteinExistence type="inferred from homology"/>
<feature type="disulfide bond" evidence="18">
    <location>
        <begin position="213"/>
        <end position="240"/>
    </location>
</feature>
<feature type="disulfide bond" evidence="18">
    <location>
        <begin position="133"/>
        <end position="328"/>
    </location>
</feature>
<keyword evidence="22" id="KW-1185">Reference proteome</keyword>
<evidence type="ECO:0000256" key="5">
    <source>
        <dbReference type="ARBA" id="ARBA00022559"/>
    </source>
</evidence>
<evidence type="ECO:0000256" key="3">
    <source>
        <dbReference type="ARBA" id="ARBA00006873"/>
    </source>
</evidence>
<keyword evidence="13" id="KW-0325">Glycoprotein</keyword>
<dbReference type="GO" id="GO:0005576">
    <property type="term" value="C:extracellular region"/>
    <property type="evidence" value="ECO:0007669"/>
    <property type="project" value="UniProtKB-SubCell"/>
</dbReference>
<dbReference type="EMBL" id="JADFTS010000006">
    <property type="protein sequence ID" value="KAF9602897.1"/>
    <property type="molecule type" value="Genomic_DNA"/>
</dbReference>
<dbReference type="Gene3D" id="1.10.520.10">
    <property type="match status" value="1"/>
</dbReference>
<feature type="active site" description="Proton acceptor" evidence="14">
    <location>
        <position position="77"/>
    </location>
</feature>
<dbReference type="PROSITE" id="PS50873">
    <property type="entry name" value="PEROXIDASE_4"/>
    <property type="match status" value="1"/>
</dbReference>
<dbReference type="InterPro" id="IPR019793">
    <property type="entry name" value="Peroxidases_heam-ligand_BS"/>
</dbReference>
<dbReference type="FunFam" id="1.10.420.10:FF:000006">
    <property type="entry name" value="Peroxidase"/>
    <property type="match status" value="1"/>
</dbReference>
<evidence type="ECO:0000256" key="8">
    <source>
        <dbReference type="ARBA" id="ARBA00022729"/>
    </source>
</evidence>
<comment type="similarity">
    <text evidence="3">Belongs to the peroxidase family. Ascorbate peroxidase subfamily.</text>
</comment>
<feature type="binding site" evidence="16">
    <location>
        <position position="83"/>
    </location>
    <ligand>
        <name>Ca(2+)</name>
        <dbReference type="ChEBI" id="CHEBI:29108"/>
        <label>1</label>
    </ligand>
</feature>
<dbReference type="GO" id="GO:0140825">
    <property type="term" value="F:lactoperoxidase activity"/>
    <property type="evidence" value="ECO:0007669"/>
    <property type="project" value="UniProtKB-EC"/>
</dbReference>
<dbReference type="InterPro" id="IPR033905">
    <property type="entry name" value="Secretory_peroxidase"/>
</dbReference>
<comment type="function">
    <text evidence="19">Removal of H(2)O(2), oxidation of toxic reductants, biosynthesis and degradation of lignin, suberization, auxin catabolism, response to environmental stresses such as wounding, pathogen attack and oxidative stress.</text>
</comment>
<dbReference type="GO" id="GO:0006979">
    <property type="term" value="P:response to oxidative stress"/>
    <property type="evidence" value="ECO:0007669"/>
    <property type="project" value="UniProtKB-UniRule"/>
</dbReference>
<dbReference type="InterPro" id="IPR019794">
    <property type="entry name" value="Peroxidases_AS"/>
</dbReference>
<organism evidence="21 22">
    <name type="scientific">Coptis chinensis</name>
    <dbReference type="NCBI Taxonomy" id="261450"/>
    <lineage>
        <taxon>Eukaryota</taxon>
        <taxon>Viridiplantae</taxon>
        <taxon>Streptophyta</taxon>
        <taxon>Embryophyta</taxon>
        <taxon>Tracheophyta</taxon>
        <taxon>Spermatophyta</taxon>
        <taxon>Magnoliopsida</taxon>
        <taxon>Ranunculales</taxon>
        <taxon>Ranunculaceae</taxon>
        <taxon>Coptidoideae</taxon>
        <taxon>Coptis</taxon>
    </lineage>
</organism>
<comment type="caution">
    <text evidence="21">The sequence shown here is derived from an EMBL/GenBank/DDBJ whole genome shotgun (WGS) entry which is preliminary data.</text>
</comment>
<evidence type="ECO:0000256" key="2">
    <source>
        <dbReference type="ARBA" id="ARBA00004613"/>
    </source>
</evidence>
<keyword evidence="9 16" id="KW-0106">Calcium</keyword>
<reference evidence="21 22" key="1">
    <citation type="submission" date="2020-10" db="EMBL/GenBank/DDBJ databases">
        <title>The Coptis chinensis genome and diversification of protoberbering-type alkaloids.</title>
        <authorList>
            <person name="Wang B."/>
            <person name="Shu S."/>
            <person name="Song C."/>
            <person name="Liu Y."/>
        </authorList>
    </citation>
    <scope>NUCLEOTIDE SEQUENCE [LARGE SCALE GENOMIC DNA]</scope>
    <source>
        <strain evidence="21">HL-2020</strain>
        <tissue evidence="21">Leaf</tissue>
    </source>
</reference>
<evidence type="ECO:0000256" key="17">
    <source>
        <dbReference type="PIRSR" id="PIRSR600823-4"/>
    </source>
</evidence>
<evidence type="ECO:0000256" key="15">
    <source>
        <dbReference type="PIRSR" id="PIRSR600823-2"/>
    </source>
</evidence>
<evidence type="ECO:0000256" key="18">
    <source>
        <dbReference type="PIRSR" id="PIRSR600823-5"/>
    </source>
</evidence>
<name>A0A835HR34_9MAGN</name>
<keyword evidence="10 19" id="KW-0560">Oxidoreductase</keyword>
<feature type="chain" id="PRO_5033107253" description="Peroxidase" evidence="19">
    <location>
        <begin position="28"/>
        <end position="350"/>
    </location>
</feature>
<evidence type="ECO:0000256" key="1">
    <source>
        <dbReference type="ARBA" id="ARBA00000189"/>
    </source>
</evidence>
<dbReference type="GO" id="GO:0046872">
    <property type="term" value="F:metal ion binding"/>
    <property type="evidence" value="ECO:0007669"/>
    <property type="project" value="UniProtKB-UniRule"/>
</dbReference>
<comment type="catalytic activity">
    <reaction evidence="1 19">
        <text>2 a phenolic donor + H2O2 = 2 a phenolic radical donor + 2 H2O</text>
        <dbReference type="Rhea" id="RHEA:56136"/>
        <dbReference type="ChEBI" id="CHEBI:15377"/>
        <dbReference type="ChEBI" id="CHEBI:16240"/>
        <dbReference type="ChEBI" id="CHEBI:139520"/>
        <dbReference type="ChEBI" id="CHEBI:139521"/>
        <dbReference type="EC" id="1.11.1.7"/>
    </reaction>
</comment>
<evidence type="ECO:0000256" key="7">
    <source>
        <dbReference type="ARBA" id="ARBA00022723"/>
    </source>
</evidence>
<dbReference type="GO" id="GO:0042744">
    <property type="term" value="P:hydrogen peroxide catabolic process"/>
    <property type="evidence" value="ECO:0007669"/>
    <property type="project" value="UniProtKB-KW"/>
</dbReference>
<feature type="signal peptide" evidence="19">
    <location>
        <begin position="1"/>
        <end position="27"/>
    </location>
</feature>
<comment type="cofactor">
    <cofactor evidence="16 19">
        <name>heme b</name>
        <dbReference type="ChEBI" id="CHEBI:60344"/>
    </cofactor>
    <text evidence="16 19">Binds 1 heme b (iron(II)-protoporphyrin IX) group per subunit.</text>
</comment>
<evidence type="ECO:0000256" key="16">
    <source>
        <dbReference type="PIRSR" id="PIRSR600823-3"/>
    </source>
</evidence>
<dbReference type="CDD" id="cd00693">
    <property type="entry name" value="secretory_peroxidase"/>
    <property type="match status" value="1"/>
</dbReference>
<keyword evidence="19" id="KW-0376">Hydrogen peroxide</keyword>
<feature type="binding site" evidence="16">
    <location>
        <position position="87"/>
    </location>
    <ligand>
        <name>Ca(2+)</name>
        <dbReference type="ChEBI" id="CHEBI:29108"/>
        <label>1</label>
    </ligand>
</feature>
<evidence type="ECO:0000256" key="11">
    <source>
        <dbReference type="ARBA" id="ARBA00023004"/>
    </source>
</evidence>
<keyword evidence="7 16" id="KW-0479">Metal-binding</keyword>
<evidence type="ECO:0000256" key="19">
    <source>
        <dbReference type="RuleBase" id="RU362060"/>
    </source>
</evidence>
<accession>A0A835HR34</accession>
<gene>
    <name evidence="21" type="ORF">IFM89_032637</name>
</gene>
<evidence type="ECO:0000256" key="9">
    <source>
        <dbReference type="ARBA" id="ARBA00022837"/>
    </source>
</evidence>
<keyword evidence="6 19" id="KW-0349">Heme</keyword>
<protein>
    <recommendedName>
        <fullName evidence="4 19">Peroxidase</fullName>
        <ecNumber evidence="4 19">1.11.1.7</ecNumber>
    </recommendedName>
</protein>
<comment type="cofactor">
    <cofactor evidence="16 19">
        <name>Ca(2+)</name>
        <dbReference type="ChEBI" id="CHEBI:29108"/>
    </cofactor>
    <text evidence="16 19">Binds 2 calcium ions per subunit.</text>
</comment>
<dbReference type="InterPro" id="IPR000823">
    <property type="entry name" value="Peroxidase_pln"/>
</dbReference>
<dbReference type="Gene3D" id="1.10.420.10">
    <property type="entry name" value="Peroxidase, domain 2"/>
    <property type="match status" value="1"/>
</dbReference>
<keyword evidence="12 18" id="KW-1015">Disulfide bond</keyword>
<dbReference type="AlphaFoldDB" id="A0A835HR34"/>
<feature type="binding site" evidence="16">
    <location>
        <position position="81"/>
    </location>
    <ligand>
        <name>Ca(2+)</name>
        <dbReference type="ChEBI" id="CHEBI:29108"/>
        <label>1</label>
    </ligand>
</feature>
<keyword evidence="5 19" id="KW-0575">Peroxidase</keyword>
<dbReference type="InterPro" id="IPR002016">
    <property type="entry name" value="Haem_peroxidase"/>
</dbReference>
<comment type="subcellular location">
    <subcellularLocation>
        <location evidence="2 19">Secreted</location>
    </subcellularLocation>
</comment>
<dbReference type="PRINTS" id="PR00458">
    <property type="entry name" value="PEROXIDASE"/>
</dbReference>
<evidence type="ECO:0000313" key="22">
    <source>
        <dbReference type="Proteomes" id="UP000631114"/>
    </source>
</evidence>
<dbReference type="SUPFAM" id="SSF48113">
    <property type="entry name" value="Heme-dependent peroxidases"/>
    <property type="match status" value="1"/>
</dbReference>
<keyword evidence="8 19" id="KW-0732">Signal</keyword>
<dbReference type="Pfam" id="PF00141">
    <property type="entry name" value="peroxidase"/>
    <property type="match status" value="1"/>
</dbReference>
<dbReference type="PROSITE" id="PS00435">
    <property type="entry name" value="PEROXIDASE_1"/>
    <property type="match status" value="1"/>
</dbReference>
<evidence type="ECO:0000256" key="12">
    <source>
        <dbReference type="ARBA" id="ARBA00023157"/>
    </source>
</evidence>
<feature type="disulfide bond" evidence="18">
    <location>
        <begin position="79"/>
        <end position="84"/>
    </location>
</feature>
<comment type="similarity">
    <text evidence="19">Belongs to the peroxidase family. Classical plant (class III) peroxidase subfamily.</text>
</comment>
<evidence type="ECO:0000256" key="6">
    <source>
        <dbReference type="ARBA" id="ARBA00022617"/>
    </source>
</evidence>
<evidence type="ECO:0000256" key="14">
    <source>
        <dbReference type="PIRSR" id="PIRSR600823-1"/>
    </source>
</evidence>
<dbReference type="OrthoDB" id="2113341at2759"/>
<feature type="site" description="Transition state stabilizer" evidence="17">
    <location>
        <position position="73"/>
    </location>
</feature>
<dbReference type="PRINTS" id="PR00461">
    <property type="entry name" value="PLPEROXIDASE"/>
</dbReference>
<dbReference type="Proteomes" id="UP000631114">
    <property type="component" value="Unassembled WGS sequence"/>
</dbReference>
<keyword evidence="11 16" id="KW-0408">Iron</keyword>
<feature type="binding site" evidence="16">
    <location>
        <position position="78"/>
    </location>
    <ligand>
        <name>Ca(2+)</name>
        <dbReference type="ChEBI" id="CHEBI:29108"/>
        <label>1</label>
    </ligand>
</feature>
<feature type="binding site" evidence="16">
    <location>
        <position position="99"/>
    </location>
    <ligand>
        <name>Ca(2+)</name>
        <dbReference type="ChEBI" id="CHEBI:29108"/>
        <label>1</label>
    </ligand>
</feature>
<feature type="binding site" evidence="15">
    <location>
        <position position="176"/>
    </location>
    <ligand>
        <name>substrate</name>
    </ligand>
</feature>
<feature type="disulfide bond" evidence="18">
    <location>
        <begin position="46"/>
        <end position="127"/>
    </location>
</feature>
<evidence type="ECO:0000313" key="21">
    <source>
        <dbReference type="EMBL" id="KAF9602897.1"/>
    </source>
</evidence>
<feature type="binding site" evidence="16">
    <location>
        <position position="255"/>
    </location>
    <ligand>
        <name>Ca(2+)</name>
        <dbReference type="ChEBI" id="CHEBI:29108"/>
        <label>2</label>
    </ligand>
</feature>
<evidence type="ECO:0000256" key="10">
    <source>
        <dbReference type="ARBA" id="ARBA00023002"/>
    </source>
</evidence>
<evidence type="ECO:0000256" key="4">
    <source>
        <dbReference type="ARBA" id="ARBA00012313"/>
    </source>
</evidence>
<sequence length="350" mass="38839">MNSSASFISFLLLTSALLGSHLLLSRAQPTPPIVRGLSWTFYRSNCPRLETIVRDYLRQVFRNDIGQAAGLLRVHFHDCFVQGCDGSVLLDGSASGPSEKDAPPNLTLRPEVFRIINELRNRIQRACGQVVSCSDITALAARDAVFLSGGPDYRVPLGRRDGLTFATREATLDNLPFFGSTARELIANVARKGLDATDLVAISGGHTIGRGNCASFTERLYPNQDPNMDQKYANNLKRICPTTTSTGTTVLDIRTPNVFDNRYYVDLMNRQGLLMSDQDLFTDRTTRPIVTSFATNETLFFERFAFSMIKIGMLNVVTGTQGEIRANCSRRNPTRSYLTTLVEDLENVSF</sequence>
<feature type="binding site" evidence="16">
    <location>
        <position position="85"/>
    </location>
    <ligand>
        <name>Ca(2+)</name>
        <dbReference type="ChEBI" id="CHEBI:29108"/>
        <label>1</label>
    </ligand>
</feature>
<dbReference type="PANTHER" id="PTHR31517">
    <property type="match status" value="1"/>
</dbReference>